<protein>
    <submittedName>
        <fullName evidence="1">SPP1 family predicted phage head-tail adaptor</fullName>
    </submittedName>
</protein>
<proteinExistence type="predicted"/>
<dbReference type="EMBL" id="QPJK01000002">
    <property type="protein sequence ID" value="RCW73812.1"/>
    <property type="molecule type" value="Genomic_DNA"/>
</dbReference>
<dbReference type="Proteomes" id="UP000252884">
    <property type="component" value="Unassembled WGS sequence"/>
</dbReference>
<dbReference type="AlphaFoldDB" id="A0A368Y0T4"/>
<dbReference type="InterPro" id="IPR038666">
    <property type="entry name" value="SSP1_head-tail_sf"/>
</dbReference>
<comment type="caution">
    <text evidence="1">The sequence shown here is derived from an EMBL/GenBank/DDBJ whole genome shotgun (WGS) entry which is preliminary data.</text>
</comment>
<dbReference type="Gene3D" id="2.40.10.270">
    <property type="entry name" value="Bacteriophage SPP1 head-tail adaptor protein"/>
    <property type="match status" value="1"/>
</dbReference>
<organism evidence="1 2">
    <name type="scientific">Pseudorhodoferax soli</name>
    <dbReference type="NCBI Taxonomy" id="545864"/>
    <lineage>
        <taxon>Bacteria</taxon>
        <taxon>Pseudomonadati</taxon>
        <taxon>Pseudomonadota</taxon>
        <taxon>Betaproteobacteria</taxon>
        <taxon>Burkholderiales</taxon>
        <taxon>Comamonadaceae</taxon>
    </lineage>
</organism>
<reference evidence="1 2" key="1">
    <citation type="submission" date="2018-07" db="EMBL/GenBank/DDBJ databases">
        <title>Genomic Encyclopedia of Type Strains, Phase IV (KMG-IV): sequencing the most valuable type-strain genomes for metagenomic binning, comparative biology and taxonomic classification.</title>
        <authorList>
            <person name="Goeker M."/>
        </authorList>
    </citation>
    <scope>NUCLEOTIDE SEQUENCE [LARGE SCALE GENOMIC DNA]</scope>
    <source>
        <strain evidence="1 2">DSM 21634</strain>
    </source>
</reference>
<name>A0A368Y0T4_9BURK</name>
<accession>A0A368Y0T4</accession>
<evidence type="ECO:0000313" key="2">
    <source>
        <dbReference type="Proteomes" id="UP000252884"/>
    </source>
</evidence>
<keyword evidence="2" id="KW-1185">Reference proteome</keyword>
<dbReference type="InterPro" id="IPR008767">
    <property type="entry name" value="Phage_SPP1_head-tail_adaptor"/>
</dbReference>
<gene>
    <name evidence="1" type="ORF">DES41_102126</name>
</gene>
<dbReference type="Pfam" id="PF05521">
    <property type="entry name" value="Phage_HCP"/>
    <property type="match status" value="1"/>
</dbReference>
<dbReference type="RefSeq" id="WP_114466979.1">
    <property type="nucleotide sequence ID" value="NZ_QPJK01000002.1"/>
</dbReference>
<dbReference type="OrthoDB" id="5460234at2"/>
<evidence type="ECO:0000313" key="1">
    <source>
        <dbReference type="EMBL" id="RCW73812.1"/>
    </source>
</evidence>
<dbReference type="NCBIfam" id="TIGR01563">
    <property type="entry name" value="gp16_SPP1"/>
    <property type="match status" value="1"/>
</dbReference>
<sequence>MTMEAGKLRHQVRIERLDYLRDETGAVLQDPSTGETAQQWVEVATVWASIEPLSAREFIASAKTQAEIVARIVIRYRDGLDASMRLVHVRSGRPDVIYNPADFLPDKESGLDYLTAPCSRGVGEGQ</sequence>